<comment type="pathway">
    <text evidence="2">Cell wall biogenesis; cell wall polysaccharide biosynthesis.</text>
</comment>
<dbReference type="GO" id="GO:0008237">
    <property type="term" value="F:metallopeptidase activity"/>
    <property type="evidence" value="ECO:0007669"/>
    <property type="project" value="UniProtKB-KW"/>
</dbReference>
<keyword evidence="3" id="KW-0645">Protease</keyword>
<evidence type="ECO:0000256" key="7">
    <source>
        <dbReference type="ARBA" id="ARBA00022833"/>
    </source>
</evidence>
<dbReference type="InterPro" id="IPR009045">
    <property type="entry name" value="Zn_M74/Hedgehog-like"/>
</dbReference>
<comment type="cofactor">
    <cofactor evidence="1">
        <name>Zn(2+)</name>
        <dbReference type="ChEBI" id="CHEBI:29105"/>
    </cofactor>
</comment>
<keyword evidence="8" id="KW-0482">Metalloprotease</keyword>
<evidence type="ECO:0000313" key="12">
    <source>
        <dbReference type="EMBL" id="MBI4923619.1"/>
    </source>
</evidence>
<evidence type="ECO:0000256" key="1">
    <source>
        <dbReference type="ARBA" id="ARBA00001947"/>
    </source>
</evidence>
<dbReference type="GO" id="GO:0071555">
    <property type="term" value="P:cell wall organization"/>
    <property type="evidence" value="ECO:0007669"/>
    <property type="project" value="UniProtKB-KW"/>
</dbReference>
<dbReference type="EMBL" id="JACRAF010000059">
    <property type="protein sequence ID" value="MBI4923619.1"/>
    <property type="molecule type" value="Genomic_DNA"/>
</dbReference>
<sequence>MLGRCARDVPARVWSNWSGGNLALRDSYSLCASFSGCRLKVQRAVRGVAGKAQFNWRLWGLRAVAAAAGLLLLVHQASAPVTAGSGDRTLWLYHTHTHETAKFTFKHNGQYDQAVLKQMNIFLADWRTRAPTRMDPHLFDLLWEVYQDVGANQPYSIVSSYREPKTNAMLRARSSAVAENSQHMLGKAMDVFIPGVSLGVLRASAMRHQVGGVGYYPTSGSPFVHMDTGNVRAWPRMTRAQLKTVFPDGKTLHLPVDGKPLSDNGRRYAMAEWNQCHMVPCNGSLTPIPAGDDTEIRLASLDPAQRTVSTINIAAPMPLLRPGTGFALADPADIGFGTGSDSLAPMPLSKTPALMVATRGALPSDGETALGALSTIGTPFPAPRLLMTPREDAVLTAYAPDMPPEPGAQRALQMLIERETTATAPQPAKARPLDTSDVRIASLGGTNGLDLMKGIFDLTWQAMTDAGGQGAVASTLASASIERDPVIGLREREVDLVAPEIDHVNETLVTPVPMTDIHYADMYQPEGYLDNAAELGPLANRMTLESDLVAPPRYDRFVARTPMLVASR</sequence>
<evidence type="ECO:0000256" key="4">
    <source>
        <dbReference type="ARBA" id="ARBA00022723"/>
    </source>
</evidence>
<dbReference type="Gene3D" id="3.30.1380.10">
    <property type="match status" value="1"/>
</dbReference>
<keyword evidence="5" id="KW-0732">Signal</keyword>
<evidence type="ECO:0000256" key="5">
    <source>
        <dbReference type="ARBA" id="ARBA00022729"/>
    </source>
</evidence>
<evidence type="ECO:0000256" key="8">
    <source>
        <dbReference type="ARBA" id="ARBA00023049"/>
    </source>
</evidence>
<dbReference type="PANTHER" id="PTHR37425">
    <property type="match status" value="1"/>
</dbReference>
<evidence type="ECO:0000256" key="10">
    <source>
        <dbReference type="ARBA" id="ARBA00093448"/>
    </source>
</evidence>
<evidence type="ECO:0000256" key="3">
    <source>
        <dbReference type="ARBA" id="ARBA00022670"/>
    </source>
</evidence>
<dbReference type="GO" id="GO:0006508">
    <property type="term" value="P:proteolysis"/>
    <property type="evidence" value="ECO:0007669"/>
    <property type="project" value="UniProtKB-KW"/>
</dbReference>
<dbReference type="PANTHER" id="PTHR37425:SF1">
    <property type="entry name" value="OUTER MEMBRANE PROTEIN"/>
    <property type="match status" value="1"/>
</dbReference>
<dbReference type="GO" id="GO:0046872">
    <property type="term" value="F:metal ion binding"/>
    <property type="evidence" value="ECO:0007669"/>
    <property type="project" value="UniProtKB-KW"/>
</dbReference>
<reference evidence="12" key="1">
    <citation type="submission" date="2020-07" db="EMBL/GenBank/DDBJ databases">
        <title>Huge and variable diversity of episymbiotic CPR bacteria and DPANN archaea in groundwater ecosystems.</title>
        <authorList>
            <person name="He C.Y."/>
            <person name="Keren R."/>
            <person name="Whittaker M."/>
            <person name="Farag I.F."/>
            <person name="Doudna J."/>
            <person name="Cate J.H.D."/>
            <person name="Banfield J.F."/>
        </authorList>
    </citation>
    <scope>NUCLEOTIDE SEQUENCE</scope>
    <source>
        <strain evidence="12">NC_groundwater_1586_Pr3_B-0.1um_66_15</strain>
    </source>
</reference>
<dbReference type="SUPFAM" id="SSF55166">
    <property type="entry name" value="Hedgehog/DD-peptidase"/>
    <property type="match status" value="1"/>
</dbReference>
<keyword evidence="9" id="KW-0961">Cell wall biogenesis/degradation</keyword>
<evidence type="ECO:0000256" key="2">
    <source>
        <dbReference type="ARBA" id="ARBA00004776"/>
    </source>
</evidence>
<proteinExistence type="inferred from homology"/>
<name>A0A933L3I9_9HYPH</name>
<organism evidence="12 13">
    <name type="scientific">Devosia nanyangense</name>
    <dbReference type="NCBI Taxonomy" id="1228055"/>
    <lineage>
        <taxon>Bacteria</taxon>
        <taxon>Pseudomonadati</taxon>
        <taxon>Pseudomonadota</taxon>
        <taxon>Alphaproteobacteria</taxon>
        <taxon>Hyphomicrobiales</taxon>
        <taxon>Devosiaceae</taxon>
        <taxon>Devosia</taxon>
    </lineage>
</organism>
<keyword evidence="4" id="KW-0479">Metal-binding</keyword>
<evidence type="ECO:0000313" key="13">
    <source>
        <dbReference type="Proteomes" id="UP000782610"/>
    </source>
</evidence>
<comment type="caution">
    <text evidence="12">The sequence shown here is derived from an EMBL/GenBank/DDBJ whole genome shotgun (WGS) entry which is preliminary data.</text>
</comment>
<dbReference type="CDD" id="cd14844">
    <property type="entry name" value="Zn-DD-carboxypeptidase_like"/>
    <property type="match status" value="1"/>
</dbReference>
<dbReference type="Proteomes" id="UP000782610">
    <property type="component" value="Unassembled WGS sequence"/>
</dbReference>
<protein>
    <recommendedName>
        <fullName evidence="11">Murein endopeptidase K</fullName>
    </recommendedName>
</protein>
<keyword evidence="7" id="KW-0862">Zinc</keyword>
<keyword evidence="6" id="KW-0378">Hydrolase</keyword>
<evidence type="ECO:0000256" key="6">
    <source>
        <dbReference type="ARBA" id="ARBA00022801"/>
    </source>
</evidence>
<dbReference type="InterPro" id="IPR010275">
    <property type="entry name" value="MepK"/>
</dbReference>
<dbReference type="AlphaFoldDB" id="A0A933L3I9"/>
<comment type="similarity">
    <text evidence="10">Belongs to the peptidase M15 family.</text>
</comment>
<accession>A0A933L3I9</accession>
<evidence type="ECO:0000256" key="11">
    <source>
        <dbReference type="ARBA" id="ARBA00093666"/>
    </source>
</evidence>
<dbReference type="Pfam" id="PF05951">
    <property type="entry name" value="Peptidase_M15_2"/>
    <property type="match status" value="1"/>
</dbReference>
<gene>
    <name evidence="12" type="ORF">HY834_17905</name>
</gene>
<evidence type="ECO:0000256" key="9">
    <source>
        <dbReference type="ARBA" id="ARBA00023316"/>
    </source>
</evidence>